<evidence type="ECO:0000313" key="2">
    <source>
        <dbReference type="EMBL" id="NEA29395.1"/>
    </source>
</evidence>
<dbReference type="Proteomes" id="UP000475532">
    <property type="component" value="Unassembled WGS sequence"/>
</dbReference>
<accession>A0A6L9QV54</accession>
<feature type="transmembrane region" description="Helical" evidence="1">
    <location>
        <begin position="6"/>
        <end position="29"/>
    </location>
</feature>
<proteinExistence type="predicted"/>
<protein>
    <submittedName>
        <fullName evidence="2">Uncharacterized protein</fullName>
    </submittedName>
</protein>
<evidence type="ECO:0000256" key="1">
    <source>
        <dbReference type="SAM" id="Phobius"/>
    </source>
</evidence>
<name>A0A6L9QV54_9ACTN</name>
<organism evidence="2 3">
    <name type="scientific">Actinomadura bangladeshensis</name>
    <dbReference type="NCBI Taxonomy" id="453573"/>
    <lineage>
        <taxon>Bacteria</taxon>
        <taxon>Bacillati</taxon>
        <taxon>Actinomycetota</taxon>
        <taxon>Actinomycetes</taxon>
        <taxon>Streptosporangiales</taxon>
        <taxon>Thermomonosporaceae</taxon>
        <taxon>Actinomadura</taxon>
    </lineage>
</organism>
<reference evidence="2 3" key="1">
    <citation type="submission" date="2020-01" db="EMBL/GenBank/DDBJ databases">
        <title>Insect and environment-associated Actinomycetes.</title>
        <authorList>
            <person name="Currrie C."/>
            <person name="Chevrette M."/>
            <person name="Carlson C."/>
            <person name="Stubbendieck R."/>
            <person name="Wendt-Pienkowski E."/>
        </authorList>
    </citation>
    <scope>NUCLEOTIDE SEQUENCE [LARGE SCALE GENOMIC DNA]</scope>
    <source>
        <strain evidence="2 3">SID10258</strain>
    </source>
</reference>
<feature type="transmembrane region" description="Helical" evidence="1">
    <location>
        <begin position="72"/>
        <end position="91"/>
    </location>
</feature>
<keyword evidence="1" id="KW-0472">Membrane</keyword>
<gene>
    <name evidence="2" type="ORF">G3I70_43845</name>
</gene>
<feature type="transmembrane region" description="Helical" evidence="1">
    <location>
        <begin position="120"/>
        <end position="145"/>
    </location>
</feature>
<dbReference type="AlphaFoldDB" id="A0A6L9QV54"/>
<dbReference type="EMBL" id="JAAGLI010001188">
    <property type="protein sequence ID" value="NEA29395.1"/>
    <property type="molecule type" value="Genomic_DNA"/>
</dbReference>
<feature type="transmembrane region" description="Helical" evidence="1">
    <location>
        <begin position="41"/>
        <end position="66"/>
    </location>
</feature>
<keyword evidence="1" id="KW-0812">Transmembrane</keyword>
<sequence length="146" mass="15228">MDSALVLIGVIAVTLWALFLRSSMISMIWGPIVRSAGGDVALAAVLSVVLYIGGLVAFGLVLLGVHWAFDGLLARAPALVLSLLYAPVAFMPMPDRSKRPFGEVRDYLMKAGATEEQARACAWATGPLAFAGLGVVAGGFFSAFVG</sequence>
<dbReference type="RefSeq" id="WP_163064087.1">
    <property type="nucleotide sequence ID" value="NZ_JAAGLI010001188.1"/>
</dbReference>
<evidence type="ECO:0000313" key="3">
    <source>
        <dbReference type="Proteomes" id="UP000475532"/>
    </source>
</evidence>
<keyword evidence="1" id="KW-1133">Transmembrane helix</keyword>
<comment type="caution">
    <text evidence="2">The sequence shown here is derived from an EMBL/GenBank/DDBJ whole genome shotgun (WGS) entry which is preliminary data.</text>
</comment>